<dbReference type="SUPFAM" id="SSF52518">
    <property type="entry name" value="Thiamin diphosphate-binding fold (THDP-binding)"/>
    <property type="match status" value="2"/>
</dbReference>
<dbReference type="GO" id="GO:0030976">
    <property type="term" value="F:thiamine pyrophosphate binding"/>
    <property type="evidence" value="ECO:0007669"/>
    <property type="project" value="UniProtKB-UniRule"/>
</dbReference>
<dbReference type="InterPro" id="IPR029035">
    <property type="entry name" value="DHS-like_NAD/FAD-binding_dom"/>
</dbReference>
<comment type="cofactor">
    <cofactor evidence="14">
        <name>Mg(2+)</name>
        <dbReference type="ChEBI" id="CHEBI:18420"/>
    </cofactor>
    <text evidence="14">Binds 1 Mg(2+) ion per subunit.</text>
</comment>
<comment type="caution">
    <text evidence="18">The sequence shown here is derived from an EMBL/GenBank/DDBJ whole genome shotgun (WGS) entry which is preliminary data.</text>
</comment>
<dbReference type="EC" id="2.2.1.6" evidence="4 14"/>
<dbReference type="Pfam" id="PF02775">
    <property type="entry name" value="TPP_enzyme_C"/>
    <property type="match status" value="1"/>
</dbReference>
<evidence type="ECO:0000256" key="13">
    <source>
        <dbReference type="ARBA" id="ARBA00048670"/>
    </source>
</evidence>
<evidence type="ECO:0000256" key="8">
    <source>
        <dbReference type="ARBA" id="ARBA00022723"/>
    </source>
</evidence>
<feature type="domain" description="Thiamine pyrophosphate enzyme N-terminal TPP-binding" evidence="17">
    <location>
        <begin position="6"/>
        <end position="119"/>
    </location>
</feature>
<evidence type="ECO:0000259" key="17">
    <source>
        <dbReference type="Pfam" id="PF02776"/>
    </source>
</evidence>
<dbReference type="SUPFAM" id="SSF52467">
    <property type="entry name" value="DHS-like NAD/FAD-binding domain"/>
    <property type="match status" value="1"/>
</dbReference>
<dbReference type="Gene3D" id="3.40.50.970">
    <property type="match status" value="2"/>
</dbReference>
<comment type="catalytic activity">
    <reaction evidence="13 14">
        <text>2 pyruvate + H(+) = (2S)-2-acetolactate + CO2</text>
        <dbReference type="Rhea" id="RHEA:25249"/>
        <dbReference type="ChEBI" id="CHEBI:15361"/>
        <dbReference type="ChEBI" id="CHEBI:15378"/>
        <dbReference type="ChEBI" id="CHEBI:16526"/>
        <dbReference type="ChEBI" id="CHEBI:58476"/>
        <dbReference type="EC" id="2.2.1.6"/>
    </reaction>
</comment>
<dbReference type="PANTHER" id="PTHR18968">
    <property type="entry name" value="THIAMINE PYROPHOSPHATE ENZYMES"/>
    <property type="match status" value="1"/>
</dbReference>
<dbReference type="GO" id="GO:0003984">
    <property type="term" value="F:acetolactate synthase activity"/>
    <property type="evidence" value="ECO:0007669"/>
    <property type="project" value="UniProtKB-EC"/>
</dbReference>
<dbReference type="FunFam" id="3.40.50.970:FF:000016">
    <property type="entry name" value="Acetolactate synthase"/>
    <property type="match status" value="1"/>
</dbReference>
<evidence type="ECO:0000256" key="7">
    <source>
        <dbReference type="ARBA" id="ARBA00022679"/>
    </source>
</evidence>
<reference evidence="18" key="1">
    <citation type="journal article" date="2020" name="ISME J.">
        <title>Gammaproteobacteria mediating utilization of methyl-, sulfur- and petroleum organic compounds in deep ocean hydrothermal plumes.</title>
        <authorList>
            <person name="Zhou Z."/>
            <person name="Liu Y."/>
            <person name="Pan J."/>
            <person name="Cron B.R."/>
            <person name="Toner B.M."/>
            <person name="Anantharaman K."/>
            <person name="Breier J.A."/>
            <person name="Dick G.J."/>
            <person name="Li M."/>
        </authorList>
    </citation>
    <scope>NUCLEOTIDE SEQUENCE</scope>
    <source>
        <strain evidence="18">SZUA-1501</strain>
    </source>
</reference>
<keyword evidence="12 14" id="KW-0100">Branched-chain amino acid biosynthesis</keyword>
<organism evidence="18 19">
    <name type="scientific">Aquifex aeolicus</name>
    <dbReference type="NCBI Taxonomy" id="63363"/>
    <lineage>
        <taxon>Bacteria</taxon>
        <taxon>Pseudomonadati</taxon>
        <taxon>Aquificota</taxon>
        <taxon>Aquificia</taxon>
        <taxon>Aquificales</taxon>
        <taxon>Aquificaceae</taxon>
        <taxon>Aquifex</taxon>
    </lineage>
</organism>
<dbReference type="PANTHER" id="PTHR18968:SF13">
    <property type="entry name" value="ACETOLACTATE SYNTHASE CATALYTIC SUBUNIT, MITOCHONDRIAL"/>
    <property type="match status" value="1"/>
</dbReference>
<evidence type="ECO:0000259" key="15">
    <source>
        <dbReference type="Pfam" id="PF00205"/>
    </source>
</evidence>
<dbReference type="InterPro" id="IPR029061">
    <property type="entry name" value="THDP-binding"/>
</dbReference>
<dbReference type="AlphaFoldDB" id="A0A9D0YPE8"/>
<dbReference type="EMBL" id="DQVE01000022">
    <property type="protein sequence ID" value="HIP98159.1"/>
    <property type="molecule type" value="Genomic_DNA"/>
</dbReference>
<keyword evidence="7 14" id="KW-0808">Transferase</keyword>
<evidence type="ECO:0000259" key="16">
    <source>
        <dbReference type="Pfam" id="PF02775"/>
    </source>
</evidence>
<dbReference type="Pfam" id="PF00205">
    <property type="entry name" value="TPP_enzyme_M"/>
    <property type="match status" value="1"/>
</dbReference>
<sequence length="585" mass="64843">MAKERRGADIVIEVLQTEGVDLVFGVPGGAIMEVYDALFSSDIVHILARHEQGAGHMAEGYAAASGKVGVAFSTSGPGATNLVTAIADAYMDSRPLVFITGQVPTGLIGNDAFQEVDMVGITRPITKHNFLVKSVEELPLKLRQAFYIARTGRPGPVVVDIPKDVTQHKSTVDIPSDREVVESLPGYKPHYKGNIQQIKKAVELIVASQRPVLYVGGGAVYADAQKELVELAEMLQIPVTTTTQGKGAFPETHPLSLQMLGMHGTYYANMAVYHADLLIAVGARFDDRVTGKIDEFAPEAKIIHIDIDPASISKTINVDVPIVGDAKLILKKLLAELKKRKVKVLYPVQRKKWLEQIEYWKKNYPLSYDWSDEVIKPQYVIEVIYKITKGEATIVPGVGQHQMWAAMFYRYSYPRQFINSGGLGTMGFGLPAGIGAKLGRPDREVWVIDGDGSFQMTMQEIITAVQYKVPIKVAILNNGFLGMVRQWQELFYERRYSETCFGVQPDFVKLIEAMGGVAFRATKPDEVPQVIQKAREINDRPVVIDFWVDKEENVFPMVPAGKSYRDMIVKKPKGKPKADTKYLVG</sequence>
<dbReference type="GO" id="GO:0009097">
    <property type="term" value="P:isoleucine biosynthetic process"/>
    <property type="evidence" value="ECO:0007669"/>
    <property type="project" value="TreeGrafter"/>
</dbReference>
<accession>A0A9D0YPE8</accession>
<dbReference type="InterPro" id="IPR012001">
    <property type="entry name" value="Thiamin_PyroP_enz_TPP-bd_dom"/>
</dbReference>
<dbReference type="Gene3D" id="3.40.50.1220">
    <property type="entry name" value="TPP-binding domain"/>
    <property type="match status" value="1"/>
</dbReference>
<evidence type="ECO:0000256" key="4">
    <source>
        <dbReference type="ARBA" id="ARBA00013145"/>
    </source>
</evidence>
<protein>
    <recommendedName>
        <fullName evidence="4 14">Acetolactate synthase</fullName>
        <ecNumber evidence="4 14">2.2.1.6</ecNumber>
    </recommendedName>
</protein>
<evidence type="ECO:0000256" key="5">
    <source>
        <dbReference type="ARBA" id="ARBA00022605"/>
    </source>
</evidence>
<dbReference type="FunFam" id="3.40.50.970:FF:000007">
    <property type="entry name" value="Acetolactate synthase"/>
    <property type="match status" value="1"/>
</dbReference>
<evidence type="ECO:0000256" key="3">
    <source>
        <dbReference type="ARBA" id="ARBA00007812"/>
    </source>
</evidence>
<evidence type="ECO:0000256" key="9">
    <source>
        <dbReference type="ARBA" id="ARBA00022827"/>
    </source>
</evidence>
<comment type="similarity">
    <text evidence="3 14">Belongs to the TPP enzyme family.</text>
</comment>
<evidence type="ECO:0000256" key="10">
    <source>
        <dbReference type="ARBA" id="ARBA00022842"/>
    </source>
</evidence>
<dbReference type="FunFam" id="3.40.50.1220:FF:000008">
    <property type="entry name" value="Acetolactate synthase"/>
    <property type="match status" value="1"/>
</dbReference>
<dbReference type="InterPro" id="IPR045229">
    <property type="entry name" value="TPP_enz"/>
</dbReference>
<evidence type="ECO:0000256" key="6">
    <source>
        <dbReference type="ARBA" id="ARBA00022630"/>
    </source>
</evidence>
<dbReference type="Pfam" id="PF02776">
    <property type="entry name" value="TPP_enzyme_N"/>
    <property type="match status" value="1"/>
</dbReference>
<gene>
    <name evidence="18" type="primary">ilvB</name>
    <name evidence="18" type="ORF">EYH37_02175</name>
</gene>
<keyword evidence="10 14" id="KW-0460">Magnesium</keyword>
<evidence type="ECO:0000256" key="11">
    <source>
        <dbReference type="ARBA" id="ARBA00023052"/>
    </source>
</evidence>
<dbReference type="GO" id="GO:0009099">
    <property type="term" value="P:L-valine biosynthetic process"/>
    <property type="evidence" value="ECO:0007669"/>
    <property type="project" value="TreeGrafter"/>
</dbReference>
<feature type="domain" description="Thiamine pyrophosphate enzyme central" evidence="15">
    <location>
        <begin position="198"/>
        <end position="333"/>
    </location>
</feature>
<evidence type="ECO:0000256" key="12">
    <source>
        <dbReference type="ARBA" id="ARBA00023304"/>
    </source>
</evidence>
<proteinExistence type="inferred from homology"/>
<keyword evidence="11 14" id="KW-0786">Thiamine pyrophosphate</keyword>
<comment type="cofactor">
    <cofactor evidence="14">
        <name>thiamine diphosphate</name>
        <dbReference type="ChEBI" id="CHEBI:58937"/>
    </cofactor>
    <text evidence="14">Binds 1 thiamine pyrophosphate per subunit.</text>
</comment>
<dbReference type="GO" id="GO:0000287">
    <property type="term" value="F:magnesium ion binding"/>
    <property type="evidence" value="ECO:0007669"/>
    <property type="project" value="UniProtKB-UniRule"/>
</dbReference>
<keyword evidence="6" id="KW-0285">Flavoprotein</keyword>
<dbReference type="CDD" id="cd02015">
    <property type="entry name" value="TPP_AHAS"/>
    <property type="match status" value="1"/>
</dbReference>
<dbReference type="InterPro" id="IPR039368">
    <property type="entry name" value="AHAS_TPP"/>
</dbReference>
<evidence type="ECO:0000256" key="2">
    <source>
        <dbReference type="ARBA" id="ARBA00005025"/>
    </source>
</evidence>
<dbReference type="PROSITE" id="PS00187">
    <property type="entry name" value="TPP_ENZYMES"/>
    <property type="match status" value="1"/>
</dbReference>
<dbReference type="NCBIfam" id="TIGR00118">
    <property type="entry name" value="acolac_lg"/>
    <property type="match status" value="1"/>
</dbReference>
<keyword evidence="8 14" id="KW-0479">Metal-binding</keyword>
<name>A0A9D0YPE8_AQUAO</name>
<dbReference type="GO" id="GO:0050660">
    <property type="term" value="F:flavin adenine dinucleotide binding"/>
    <property type="evidence" value="ECO:0007669"/>
    <property type="project" value="InterPro"/>
</dbReference>
<dbReference type="InterPro" id="IPR012000">
    <property type="entry name" value="Thiamin_PyroP_enz_cen_dom"/>
</dbReference>
<dbReference type="CDD" id="cd07035">
    <property type="entry name" value="TPP_PYR_POX_like"/>
    <property type="match status" value="1"/>
</dbReference>
<dbReference type="Proteomes" id="UP000606463">
    <property type="component" value="Unassembled WGS sequence"/>
</dbReference>
<evidence type="ECO:0000256" key="14">
    <source>
        <dbReference type="RuleBase" id="RU003591"/>
    </source>
</evidence>
<feature type="domain" description="Thiamine pyrophosphate enzyme TPP-binding" evidence="16">
    <location>
        <begin position="397"/>
        <end position="546"/>
    </location>
</feature>
<evidence type="ECO:0000256" key="1">
    <source>
        <dbReference type="ARBA" id="ARBA00004974"/>
    </source>
</evidence>
<dbReference type="GO" id="GO:0005948">
    <property type="term" value="C:acetolactate synthase complex"/>
    <property type="evidence" value="ECO:0007669"/>
    <property type="project" value="UniProtKB-ARBA"/>
</dbReference>
<comment type="pathway">
    <text evidence="2 14">Amino-acid biosynthesis; L-valine biosynthesis; L-valine from pyruvate: step 1/4.</text>
</comment>
<dbReference type="InterPro" id="IPR011766">
    <property type="entry name" value="TPP_enzyme_TPP-bd"/>
</dbReference>
<keyword evidence="5 14" id="KW-0028">Amino-acid biosynthesis</keyword>
<dbReference type="InterPro" id="IPR000399">
    <property type="entry name" value="TPP-bd_CS"/>
</dbReference>
<dbReference type="InterPro" id="IPR012846">
    <property type="entry name" value="Acetolactate_synth_lsu"/>
</dbReference>
<evidence type="ECO:0000313" key="18">
    <source>
        <dbReference type="EMBL" id="HIP98159.1"/>
    </source>
</evidence>
<evidence type="ECO:0000313" key="19">
    <source>
        <dbReference type="Proteomes" id="UP000606463"/>
    </source>
</evidence>
<keyword evidence="9" id="KW-0274">FAD</keyword>
<comment type="pathway">
    <text evidence="1 14">Amino-acid biosynthesis; L-isoleucine biosynthesis; L-isoleucine from 2-oxobutanoate: step 1/4.</text>
</comment>